<sequence>MLNTRTTVNEDSVDAPNISYIRAGVKNDTANFSGGKKSVIFSVGVETLLGSPPLQWKCWASQSYNISWSATIQIELYNSNS</sequence>
<gene>
    <name evidence="1" type="ORF">GBF38_017509</name>
</gene>
<name>A0ACB7FIM1_NIBAL</name>
<protein>
    <submittedName>
        <fullName evidence="1">Uncharacterized protein</fullName>
    </submittedName>
</protein>
<keyword evidence="2" id="KW-1185">Reference proteome</keyword>
<evidence type="ECO:0000313" key="2">
    <source>
        <dbReference type="Proteomes" id="UP000805704"/>
    </source>
</evidence>
<dbReference type="Proteomes" id="UP000805704">
    <property type="component" value="Chromosome 10"/>
</dbReference>
<reference evidence="1" key="1">
    <citation type="submission" date="2020-04" db="EMBL/GenBank/DDBJ databases">
        <title>A chromosome-scale assembly and high-density genetic map of the yellow drum (Nibea albiflora) genome.</title>
        <authorList>
            <person name="Xu D."/>
            <person name="Zhang W."/>
            <person name="Chen R."/>
            <person name="Tan P."/>
            <person name="Wang L."/>
            <person name="Song H."/>
            <person name="Tian L."/>
            <person name="Zhu Q."/>
            <person name="Wang B."/>
        </authorList>
    </citation>
    <scope>NUCLEOTIDE SEQUENCE</scope>
    <source>
        <strain evidence="1">ZJHYS-2018</strain>
    </source>
</reference>
<proteinExistence type="predicted"/>
<organism evidence="1 2">
    <name type="scientific">Nibea albiflora</name>
    <name type="common">Yellow drum</name>
    <name type="synonym">Corvina albiflora</name>
    <dbReference type="NCBI Taxonomy" id="240163"/>
    <lineage>
        <taxon>Eukaryota</taxon>
        <taxon>Metazoa</taxon>
        <taxon>Chordata</taxon>
        <taxon>Craniata</taxon>
        <taxon>Vertebrata</taxon>
        <taxon>Euteleostomi</taxon>
        <taxon>Actinopterygii</taxon>
        <taxon>Neopterygii</taxon>
        <taxon>Teleostei</taxon>
        <taxon>Neoteleostei</taxon>
        <taxon>Acanthomorphata</taxon>
        <taxon>Eupercaria</taxon>
        <taxon>Sciaenidae</taxon>
        <taxon>Nibea</taxon>
    </lineage>
</organism>
<accession>A0ACB7FIM1</accession>
<dbReference type="EMBL" id="CM024798">
    <property type="protein sequence ID" value="KAG8014362.1"/>
    <property type="molecule type" value="Genomic_DNA"/>
</dbReference>
<comment type="caution">
    <text evidence="1">The sequence shown here is derived from an EMBL/GenBank/DDBJ whole genome shotgun (WGS) entry which is preliminary data.</text>
</comment>
<evidence type="ECO:0000313" key="1">
    <source>
        <dbReference type="EMBL" id="KAG8014362.1"/>
    </source>
</evidence>